<reference evidence="1" key="1">
    <citation type="submission" date="2020-03" db="EMBL/GenBank/DDBJ databases">
        <title>The deep terrestrial virosphere.</title>
        <authorList>
            <person name="Holmfeldt K."/>
            <person name="Nilsson E."/>
            <person name="Simone D."/>
            <person name="Lopez-Fernandez M."/>
            <person name="Wu X."/>
            <person name="de Brujin I."/>
            <person name="Lundin D."/>
            <person name="Andersson A."/>
            <person name="Bertilsson S."/>
            <person name="Dopson M."/>
        </authorList>
    </citation>
    <scope>NUCLEOTIDE SEQUENCE</scope>
    <source>
        <strain evidence="1">MM415B01896</strain>
    </source>
</reference>
<accession>A0A6M3IIH0</accession>
<protein>
    <submittedName>
        <fullName evidence="1">Uncharacterized protein</fullName>
    </submittedName>
</protein>
<organism evidence="1">
    <name type="scientific">viral metagenome</name>
    <dbReference type="NCBI Taxonomy" id="1070528"/>
    <lineage>
        <taxon>unclassified sequences</taxon>
        <taxon>metagenomes</taxon>
        <taxon>organismal metagenomes</taxon>
    </lineage>
</organism>
<gene>
    <name evidence="1" type="ORF">MM415B01896_0007</name>
</gene>
<proteinExistence type="predicted"/>
<name>A0A6M3IIH0_9ZZZZ</name>
<dbReference type="EMBL" id="MT141207">
    <property type="protein sequence ID" value="QJA56232.1"/>
    <property type="molecule type" value="Genomic_DNA"/>
</dbReference>
<sequence length="289" mass="33198">MDENLPATVLDDFEDKVIILPTDIALKAMRIGSDAFTLYCFYCVTSKQQSISQKKRIVTVKANQTYVMNGLGWGEARLHTAKKLLIDNNLVQNIIKKGKDGKIIGYYIQVNYIPQEPVPTENLLVGGSSTGAGPVQVQPSVNTDTNILNTVNYKNEKKEKTNNRDNEDFPLIVSLVGSSSKQDSENSHYRILPLSELEKWEMATELNVPLWVVKEVDKSFWEYIEEPKNRKKYKTSYKTIRKWIQMGLSRGSYKENNEVEVMLLQSQHPDKIKEIQEMKEYARKEKIVE</sequence>
<dbReference type="AlphaFoldDB" id="A0A6M3IIH0"/>
<evidence type="ECO:0000313" key="1">
    <source>
        <dbReference type="EMBL" id="QJA56232.1"/>
    </source>
</evidence>